<feature type="domain" description="GGDEF" evidence="4">
    <location>
        <begin position="363"/>
        <end position="497"/>
    </location>
</feature>
<dbReference type="Gene3D" id="3.30.450.20">
    <property type="entry name" value="PAS domain"/>
    <property type="match status" value="1"/>
</dbReference>
<evidence type="ECO:0000313" key="5">
    <source>
        <dbReference type="EMBL" id="MCK9684461.1"/>
    </source>
</evidence>
<keyword evidence="6" id="KW-1185">Reference proteome</keyword>
<evidence type="ECO:0000259" key="4">
    <source>
        <dbReference type="PROSITE" id="PS50887"/>
    </source>
</evidence>
<dbReference type="PROSITE" id="PS50883">
    <property type="entry name" value="EAL"/>
    <property type="match status" value="1"/>
</dbReference>
<dbReference type="Pfam" id="PF00563">
    <property type="entry name" value="EAL"/>
    <property type="match status" value="1"/>
</dbReference>
<dbReference type="InterPro" id="IPR000160">
    <property type="entry name" value="GGDEF_dom"/>
</dbReference>
<dbReference type="CDD" id="cd01949">
    <property type="entry name" value="GGDEF"/>
    <property type="match status" value="1"/>
</dbReference>
<dbReference type="SUPFAM" id="SSF55785">
    <property type="entry name" value="PYP-like sensor domain (PAS domain)"/>
    <property type="match status" value="1"/>
</dbReference>
<dbReference type="InterPro" id="IPR000700">
    <property type="entry name" value="PAS-assoc_C"/>
</dbReference>
<dbReference type="PANTHER" id="PTHR44757">
    <property type="entry name" value="DIGUANYLATE CYCLASE DGCP"/>
    <property type="match status" value="1"/>
</dbReference>
<dbReference type="PROSITE" id="PS50113">
    <property type="entry name" value="PAC"/>
    <property type="match status" value="1"/>
</dbReference>
<keyword evidence="1" id="KW-0812">Transmembrane</keyword>
<dbReference type="AlphaFoldDB" id="A0A9X1YEK5"/>
<dbReference type="NCBIfam" id="TIGR00254">
    <property type="entry name" value="GGDEF"/>
    <property type="match status" value="1"/>
</dbReference>
<feature type="domain" description="EAL" evidence="3">
    <location>
        <begin position="506"/>
        <end position="756"/>
    </location>
</feature>
<evidence type="ECO:0000313" key="6">
    <source>
        <dbReference type="Proteomes" id="UP001139353"/>
    </source>
</evidence>
<organism evidence="5 6">
    <name type="scientific">Scleromatobacter humisilvae</name>
    <dbReference type="NCBI Taxonomy" id="2897159"/>
    <lineage>
        <taxon>Bacteria</taxon>
        <taxon>Pseudomonadati</taxon>
        <taxon>Pseudomonadota</taxon>
        <taxon>Betaproteobacteria</taxon>
        <taxon>Burkholderiales</taxon>
        <taxon>Sphaerotilaceae</taxon>
        <taxon>Scleromatobacter</taxon>
    </lineage>
</organism>
<dbReference type="Gene3D" id="3.20.20.450">
    <property type="entry name" value="EAL domain"/>
    <property type="match status" value="1"/>
</dbReference>
<dbReference type="InterPro" id="IPR043128">
    <property type="entry name" value="Rev_trsase/Diguanyl_cyclase"/>
</dbReference>
<dbReference type="RefSeq" id="WP_275680489.1">
    <property type="nucleotide sequence ID" value="NZ_JAJLJH010000001.1"/>
</dbReference>
<comment type="caution">
    <text evidence="5">The sequence shown here is derived from an EMBL/GenBank/DDBJ whole genome shotgun (WGS) entry which is preliminary data.</text>
</comment>
<dbReference type="InterPro" id="IPR052155">
    <property type="entry name" value="Biofilm_reg_signaling"/>
</dbReference>
<dbReference type="CDD" id="cd00130">
    <property type="entry name" value="PAS"/>
    <property type="match status" value="1"/>
</dbReference>
<dbReference type="Pfam" id="PF00990">
    <property type="entry name" value="GGDEF"/>
    <property type="match status" value="1"/>
</dbReference>
<reference evidence="5" key="1">
    <citation type="submission" date="2021-11" db="EMBL/GenBank/DDBJ databases">
        <title>BS-T2-15 a new species belonging to the Comamonadaceae family isolated from the soil of a French oak forest.</title>
        <authorList>
            <person name="Mieszkin S."/>
            <person name="Alain K."/>
        </authorList>
    </citation>
    <scope>NUCLEOTIDE SEQUENCE</scope>
    <source>
        <strain evidence="5">BS-T2-15</strain>
    </source>
</reference>
<keyword evidence="1" id="KW-1133">Transmembrane helix</keyword>
<dbReference type="SMART" id="SM00267">
    <property type="entry name" value="GGDEF"/>
    <property type="match status" value="1"/>
</dbReference>
<dbReference type="EMBL" id="JAJLJH010000001">
    <property type="protein sequence ID" value="MCK9684461.1"/>
    <property type="molecule type" value="Genomic_DNA"/>
</dbReference>
<dbReference type="CDD" id="cd01948">
    <property type="entry name" value="EAL"/>
    <property type="match status" value="1"/>
</dbReference>
<evidence type="ECO:0000259" key="2">
    <source>
        <dbReference type="PROSITE" id="PS50113"/>
    </source>
</evidence>
<name>A0A9X1YEK5_9BURK</name>
<dbReference type="InterPro" id="IPR001633">
    <property type="entry name" value="EAL_dom"/>
</dbReference>
<dbReference type="SUPFAM" id="SSF55073">
    <property type="entry name" value="Nucleotide cyclase"/>
    <property type="match status" value="1"/>
</dbReference>
<dbReference type="PANTHER" id="PTHR44757:SF10">
    <property type="entry name" value="MEMBRANE PROTEIN"/>
    <property type="match status" value="1"/>
</dbReference>
<keyword evidence="1" id="KW-0472">Membrane</keyword>
<feature type="transmembrane region" description="Helical" evidence="1">
    <location>
        <begin position="168"/>
        <end position="189"/>
    </location>
</feature>
<dbReference type="PROSITE" id="PS50887">
    <property type="entry name" value="GGDEF"/>
    <property type="match status" value="1"/>
</dbReference>
<dbReference type="Gene3D" id="3.30.70.270">
    <property type="match status" value="1"/>
</dbReference>
<dbReference type="InterPro" id="IPR000014">
    <property type="entry name" value="PAS"/>
</dbReference>
<dbReference type="InterPro" id="IPR029787">
    <property type="entry name" value="Nucleotide_cyclase"/>
</dbReference>
<feature type="transmembrane region" description="Helical" evidence="1">
    <location>
        <begin position="96"/>
        <end position="115"/>
    </location>
</feature>
<dbReference type="NCBIfam" id="TIGR00229">
    <property type="entry name" value="sensory_box"/>
    <property type="match status" value="1"/>
</dbReference>
<evidence type="ECO:0000256" key="1">
    <source>
        <dbReference type="SAM" id="Phobius"/>
    </source>
</evidence>
<dbReference type="InterPro" id="IPR035965">
    <property type="entry name" value="PAS-like_dom_sf"/>
</dbReference>
<dbReference type="Pfam" id="PF08448">
    <property type="entry name" value="PAS_4"/>
    <property type="match status" value="1"/>
</dbReference>
<protein>
    <submittedName>
        <fullName evidence="5">EAL domain-containing protein</fullName>
    </submittedName>
</protein>
<sequence>MRSEMLAVYSAGDRDSAQIRAAHLHSVVRLTPFTMTANIGNGALVVWAYRDDVPMGMLVWLALLYALCVFALLGWWRGRHRVHAMASPAAIRHANVHANLLALVWAALPILWFAHAAPQQQLLVVAMVTGMLAAGAFVLSPLPVAAVWFVVIFASSGVIACVLTGDRIFAAVAVLQTIYALVVIAGTLATSRKATALLQSQAEAKRQERMMAVLLHDFEQNAAEALWETGLDGCVAHHSPRLATLLGLDEALLRERPFVELLAQAGADVARLRAAMDAERPFKELRLSAASSHHGPRHWSINGKRLVDDDGRTAGWRGVVADVTEQVMAQERLQHLAHTDSLTGLANRFTLHGALRAAIVQERLVALLVLDLDHFKLVNDTLGHAAGDQLLQTVAARLLACRRAPDLVARLGGDEFALLVLEDAGVDVDVDALSQRLIDVLEEPVELGGRSLRASASIGVARRAEGDISADDLLVHADIALYAAKKAGRARYAAYSSDLGDRNRRSVMIEQELRQAIQRGQLELHWQPKVDIESSRVVGVEVLLRWEHPQLGHVAPIEFIPIAEKSGVIREIGAWVLREACRVAVASMPGLGISVNVSPTQLHDDAFIACVREALAASRLDPFRLELEITESVFIDDVDGALQRLHALRALGVRVALDDFGTGYSSLAYLRRFPFDTLKIDRAFVNELMNSIDTRAIVQMISQLAVTLNMRTVAEGVESAAQLAAVSSVGCDEVQGWLVSPACPLDEFLVFWKGWLQRPLALVEQVRALGTA</sequence>
<dbReference type="SUPFAM" id="SSF141868">
    <property type="entry name" value="EAL domain-like"/>
    <property type="match status" value="1"/>
</dbReference>
<feature type="transmembrane region" description="Helical" evidence="1">
    <location>
        <begin position="57"/>
        <end position="76"/>
    </location>
</feature>
<proteinExistence type="predicted"/>
<dbReference type="InterPro" id="IPR013656">
    <property type="entry name" value="PAS_4"/>
</dbReference>
<evidence type="ECO:0000259" key="3">
    <source>
        <dbReference type="PROSITE" id="PS50883"/>
    </source>
</evidence>
<dbReference type="InterPro" id="IPR035919">
    <property type="entry name" value="EAL_sf"/>
</dbReference>
<dbReference type="SMART" id="SM00052">
    <property type="entry name" value="EAL"/>
    <property type="match status" value="1"/>
</dbReference>
<feature type="domain" description="PAC" evidence="2">
    <location>
        <begin position="281"/>
        <end position="335"/>
    </location>
</feature>
<accession>A0A9X1YEK5</accession>
<dbReference type="Proteomes" id="UP001139353">
    <property type="component" value="Unassembled WGS sequence"/>
</dbReference>
<gene>
    <name evidence="5" type="ORF">LPC04_01920</name>
</gene>